<organism evidence="1">
    <name type="scientific">uncultured marine thaumarchaeote KM3_41_D10</name>
    <dbReference type="NCBI Taxonomy" id="1456144"/>
    <lineage>
        <taxon>Archaea</taxon>
        <taxon>Nitrososphaerota</taxon>
        <taxon>environmental samples</taxon>
    </lineage>
</organism>
<dbReference type="EMBL" id="KF900874">
    <property type="protein sequence ID" value="AIF09847.1"/>
    <property type="molecule type" value="Genomic_DNA"/>
</dbReference>
<evidence type="ECO:0000313" key="1">
    <source>
        <dbReference type="EMBL" id="AIF09847.1"/>
    </source>
</evidence>
<name>A0A075H5U0_9ARCH</name>
<proteinExistence type="predicted"/>
<dbReference type="AlphaFoldDB" id="A0A075H5U0"/>
<sequence>MKTEKKLSSRYYRVYSWALHLEFARRYPQHAYLYYTIVVYRCDLSILYRLGTRRIILVFL</sequence>
<protein>
    <submittedName>
        <fullName evidence="1">Uncharacterized protein</fullName>
    </submittedName>
</protein>
<reference evidence="1" key="1">
    <citation type="journal article" date="2014" name="Genome Biol. Evol.">
        <title>Pangenome evidence for extensive interdomain horizontal transfer affecting lineage core and shell genes in uncultured planktonic thaumarchaeota and euryarchaeota.</title>
        <authorList>
            <person name="Deschamps P."/>
            <person name="Zivanovic Y."/>
            <person name="Moreira D."/>
            <person name="Rodriguez-Valera F."/>
            <person name="Lopez-Garcia P."/>
        </authorList>
    </citation>
    <scope>NUCLEOTIDE SEQUENCE</scope>
</reference>
<accession>A0A075H5U0</accession>